<reference evidence="2 3" key="1">
    <citation type="submission" date="2014-04" db="EMBL/GenBank/DDBJ databases">
        <title>Genome assembly of Hyalangium minutum DSM 14724.</title>
        <authorList>
            <person name="Sharma G."/>
            <person name="Subramanian S."/>
        </authorList>
    </citation>
    <scope>NUCLEOTIDE SEQUENCE [LARGE SCALE GENOMIC DNA]</scope>
    <source>
        <strain evidence="2 3">DSM 14724</strain>
    </source>
</reference>
<sequence length="217" mass="23886">MSEPKAKAKNLEEVVPGVYNWHVRDDRIGGARSDAYAVVDRDGAVVLIDPLPIDEKLLRPLGSITAIVLTAGNHQRSAWRFRKLFNIPVWAPENAHGLEEEPDNFYTSGDTLPGGLTAFHTPGPAEAMFTLWLQQHPRGIVFLSDLLTHEGRGRPEFVPGKYQDDPMRTRASVRRVFDHLPADTLCFAHGEPIVGAGKSALKLALELDDEQPSAPAP</sequence>
<dbReference type="Gene3D" id="3.60.15.10">
    <property type="entry name" value="Ribonuclease Z/Hydroxyacylglutathione hydrolase-like"/>
    <property type="match status" value="1"/>
</dbReference>
<accession>A0A085W3P0</accession>
<evidence type="ECO:0000259" key="1">
    <source>
        <dbReference type="SMART" id="SM00849"/>
    </source>
</evidence>
<dbReference type="AlphaFoldDB" id="A0A085W3P0"/>
<dbReference type="SUPFAM" id="SSF56281">
    <property type="entry name" value="Metallo-hydrolase/oxidoreductase"/>
    <property type="match status" value="1"/>
</dbReference>
<evidence type="ECO:0000313" key="2">
    <source>
        <dbReference type="EMBL" id="KFE62303.1"/>
    </source>
</evidence>
<keyword evidence="3" id="KW-1185">Reference proteome</keyword>
<dbReference type="RefSeq" id="WP_240487123.1">
    <property type="nucleotide sequence ID" value="NZ_JMCB01000022.1"/>
</dbReference>
<dbReference type="Proteomes" id="UP000028725">
    <property type="component" value="Unassembled WGS sequence"/>
</dbReference>
<feature type="domain" description="Metallo-beta-lactamase" evidence="1">
    <location>
        <begin position="32"/>
        <end position="189"/>
    </location>
</feature>
<dbReference type="InterPro" id="IPR001279">
    <property type="entry name" value="Metallo-B-lactamas"/>
</dbReference>
<dbReference type="PATRIC" id="fig|394096.3.peg.7748"/>
<organism evidence="2 3">
    <name type="scientific">Hyalangium minutum</name>
    <dbReference type="NCBI Taxonomy" id="394096"/>
    <lineage>
        <taxon>Bacteria</taxon>
        <taxon>Pseudomonadati</taxon>
        <taxon>Myxococcota</taxon>
        <taxon>Myxococcia</taxon>
        <taxon>Myxococcales</taxon>
        <taxon>Cystobacterineae</taxon>
        <taxon>Archangiaceae</taxon>
        <taxon>Hyalangium</taxon>
    </lineage>
</organism>
<evidence type="ECO:0000313" key="3">
    <source>
        <dbReference type="Proteomes" id="UP000028725"/>
    </source>
</evidence>
<dbReference type="EMBL" id="JMCB01000022">
    <property type="protein sequence ID" value="KFE62303.1"/>
    <property type="molecule type" value="Genomic_DNA"/>
</dbReference>
<comment type="caution">
    <text evidence="2">The sequence shown here is derived from an EMBL/GenBank/DDBJ whole genome shotgun (WGS) entry which is preliminary data.</text>
</comment>
<gene>
    <name evidence="2" type="ORF">DB31_4013</name>
</gene>
<name>A0A085W3P0_9BACT</name>
<protein>
    <submittedName>
        <fullName evidence="2">Metallo-beta-lactamase family protein</fullName>
    </submittedName>
</protein>
<proteinExistence type="predicted"/>
<dbReference type="SMART" id="SM00849">
    <property type="entry name" value="Lactamase_B"/>
    <property type="match status" value="1"/>
</dbReference>
<dbReference type="InterPro" id="IPR036866">
    <property type="entry name" value="RibonucZ/Hydroxyglut_hydro"/>
</dbReference>
<dbReference type="STRING" id="394096.DB31_4013"/>
<dbReference type="CDD" id="cd06262">
    <property type="entry name" value="metallo-hydrolase-like_MBL-fold"/>
    <property type="match status" value="1"/>
</dbReference>